<comment type="caution">
    <text evidence="8">The sequence shown here is derived from an EMBL/GenBank/DDBJ whole genome shotgun (WGS) entry which is preliminary data.</text>
</comment>
<dbReference type="EMBL" id="BPVZ01000016">
    <property type="protein sequence ID" value="GKV01161.1"/>
    <property type="molecule type" value="Genomic_DNA"/>
</dbReference>
<feature type="transmembrane region" description="Helical" evidence="7">
    <location>
        <begin position="525"/>
        <end position="547"/>
    </location>
</feature>
<dbReference type="InterPro" id="IPR036259">
    <property type="entry name" value="MFS_trans_sf"/>
</dbReference>
<keyword evidence="4 7" id="KW-1133">Transmembrane helix</keyword>
<evidence type="ECO:0000256" key="1">
    <source>
        <dbReference type="ARBA" id="ARBA00004141"/>
    </source>
</evidence>
<accession>A0AAV5IGV7</accession>
<name>A0AAV5IGV7_9ROSI</name>
<feature type="transmembrane region" description="Helical" evidence="7">
    <location>
        <begin position="182"/>
        <end position="200"/>
    </location>
</feature>
<dbReference type="AlphaFoldDB" id="A0AAV5IGV7"/>
<feature type="transmembrane region" description="Helical" evidence="7">
    <location>
        <begin position="484"/>
        <end position="505"/>
    </location>
</feature>
<feature type="transmembrane region" description="Helical" evidence="7">
    <location>
        <begin position="206"/>
        <end position="226"/>
    </location>
</feature>
<feature type="region of interest" description="Disordered" evidence="6">
    <location>
        <begin position="1"/>
        <end position="20"/>
    </location>
</feature>
<sequence>MPTMEFQPFADREAGMSHSSGRRGGWITFPFIAAAVFGLMMAGSGWMMNLIVYLIKVFNVKSIDATQIANIVHGGVNLLPIVAAIFADSFFGSFPVVAISSCFSWLGTVLLTLTALINSLRPSPCKNGSSFCQHPSKFQFAVLFIAVSLASIGLAGTRFILATFGANQFDEPQHRDVFFNRFFFILYVSTAISTTAIVYVEDINWGLGFGLCAAASFVGSAIFLLGSRFYRHDKPRGSPYMGLAHVIVAAIQKRNIPLPSKIEDYHHEIGGMDKITAAAPSRSLWFLNRAAIKTRGDIKSDGSIAKPWRLCTVQEVEDLKSLVRIFPLWSSTVFLFTPITIQTNMTVIQALAMDRHLGSKFKIPAGTVIVVSLISNCIFLIIMDWFLLPTWQKMTGRPLTPLRRIGIGHVFSVLSMVVSALVESRRLKIAHAKHLQAQSDAIVPMLVLWLFPQLAIVGIGEAFFFPGQTALYYQEFPVSLRSTATAMVIVVSGIAFYVNTALVDLIRNITRWLPDNINEGRLDNLYWTLAVLGLLNFGYYLVCASIYRYRNVELKVASPASDTSKNLESLT</sequence>
<dbReference type="GO" id="GO:0022857">
    <property type="term" value="F:transmembrane transporter activity"/>
    <property type="evidence" value="ECO:0007669"/>
    <property type="project" value="InterPro"/>
</dbReference>
<feature type="transmembrane region" description="Helical" evidence="7">
    <location>
        <begin position="363"/>
        <end position="382"/>
    </location>
</feature>
<dbReference type="GO" id="GO:0016020">
    <property type="term" value="C:membrane"/>
    <property type="evidence" value="ECO:0007669"/>
    <property type="project" value="UniProtKB-SubCell"/>
</dbReference>
<evidence type="ECO:0000256" key="2">
    <source>
        <dbReference type="ARBA" id="ARBA00005982"/>
    </source>
</evidence>
<evidence type="ECO:0000313" key="8">
    <source>
        <dbReference type="EMBL" id="GKV01161.1"/>
    </source>
</evidence>
<keyword evidence="3 7" id="KW-0812">Transmembrane</keyword>
<evidence type="ECO:0000313" key="9">
    <source>
        <dbReference type="Proteomes" id="UP001054252"/>
    </source>
</evidence>
<feature type="transmembrane region" description="Helical" evidence="7">
    <location>
        <begin position="67"/>
        <end position="87"/>
    </location>
</feature>
<dbReference type="Gene3D" id="1.20.1250.20">
    <property type="entry name" value="MFS general substrate transporter like domains"/>
    <property type="match status" value="1"/>
</dbReference>
<organism evidence="8 9">
    <name type="scientific">Rubroshorea leprosula</name>
    <dbReference type="NCBI Taxonomy" id="152421"/>
    <lineage>
        <taxon>Eukaryota</taxon>
        <taxon>Viridiplantae</taxon>
        <taxon>Streptophyta</taxon>
        <taxon>Embryophyta</taxon>
        <taxon>Tracheophyta</taxon>
        <taxon>Spermatophyta</taxon>
        <taxon>Magnoliopsida</taxon>
        <taxon>eudicotyledons</taxon>
        <taxon>Gunneridae</taxon>
        <taxon>Pentapetalae</taxon>
        <taxon>rosids</taxon>
        <taxon>malvids</taxon>
        <taxon>Malvales</taxon>
        <taxon>Dipterocarpaceae</taxon>
        <taxon>Rubroshorea</taxon>
    </lineage>
</organism>
<feature type="transmembrane region" description="Helical" evidence="7">
    <location>
        <begin position="402"/>
        <end position="422"/>
    </location>
</feature>
<comment type="subcellular location">
    <subcellularLocation>
        <location evidence="1">Membrane</location>
        <topology evidence="1">Multi-pass membrane protein</topology>
    </subcellularLocation>
</comment>
<reference evidence="8 9" key="1">
    <citation type="journal article" date="2021" name="Commun. Biol.">
        <title>The genome of Shorea leprosula (Dipterocarpaceae) highlights the ecological relevance of drought in aseasonal tropical rainforests.</title>
        <authorList>
            <person name="Ng K.K.S."/>
            <person name="Kobayashi M.J."/>
            <person name="Fawcett J.A."/>
            <person name="Hatakeyama M."/>
            <person name="Paape T."/>
            <person name="Ng C.H."/>
            <person name="Ang C.C."/>
            <person name="Tnah L.H."/>
            <person name="Lee C.T."/>
            <person name="Nishiyama T."/>
            <person name="Sese J."/>
            <person name="O'Brien M.J."/>
            <person name="Copetti D."/>
            <person name="Mohd Noor M.I."/>
            <person name="Ong R.C."/>
            <person name="Putra M."/>
            <person name="Sireger I.Z."/>
            <person name="Indrioko S."/>
            <person name="Kosugi Y."/>
            <person name="Izuno A."/>
            <person name="Isagi Y."/>
            <person name="Lee S.L."/>
            <person name="Shimizu K.K."/>
        </authorList>
    </citation>
    <scope>NUCLEOTIDE SEQUENCE [LARGE SCALE GENOMIC DNA]</scope>
    <source>
        <strain evidence="8">214</strain>
    </source>
</reference>
<evidence type="ECO:0000256" key="3">
    <source>
        <dbReference type="ARBA" id="ARBA00022692"/>
    </source>
</evidence>
<dbReference type="CDD" id="cd17416">
    <property type="entry name" value="MFS_NPF1_2"/>
    <property type="match status" value="1"/>
</dbReference>
<evidence type="ECO:0000256" key="7">
    <source>
        <dbReference type="SAM" id="Phobius"/>
    </source>
</evidence>
<comment type="similarity">
    <text evidence="2">Belongs to the major facilitator superfamily. Proton-dependent oligopeptide transporter (POT/PTR) (TC 2.A.17) family.</text>
</comment>
<feature type="transmembrane region" description="Helical" evidence="7">
    <location>
        <begin position="94"/>
        <end position="118"/>
    </location>
</feature>
<feature type="transmembrane region" description="Helical" evidence="7">
    <location>
        <begin position="26"/>
        <end position="55"/>
    </location>
</feature>
<protein>
    <recommendedName>
        <fullName evidence="10">Protein NRT1/ PTR FAMILY 2.7-like</fullName>
    </recommendedName>
</protein>
<feature type="transmembrane region" description="Helical" evidence="7">
    <location>
        <begin position="442"/>
        <end position="464"/>
    </location>
</feature>
<dbReference type="PANTHER" id="PTHR11654">
    <property type="entry name" value="OLIGOPEPTIDE TRANSPORTER-RELATED"/>
    <property type="match status" value="1"/>
</dbReference>
<keyword evidence="5 7" id="KW-0472">Membrane</keyword>
<gene>
    <name evidence="8" type="ORF">SLEP1_g13738</name>
</gene>
<feature type="transmembrane region" description="Helical" evidence="7">
    <location>
        <begin position="138"/>
        <end position="161"/>
    </location>
</feature>
<dbReference type="Pfam" id="PF00854">
    <property type="entry name" value="PTR2"/>
    <property type="match status" value="1"/>
</dbReference>
<evidence type="ECO:0000256" key="6">
    <source>
        <dbReference type="SAM" id="MobiDB-lite"/>
    </source>
</evidence>
<proteinExistence type="inferred from homology"/>
<evidence type="ECO:0000256" key="5">
    <source>
        <dbReference type="ARBA" id="ARBA00023136"/>
    </source>
</evidence>
<evidence type="ECO:0000256" key="4">
    <source>
        <dbReference type="ARBA" id="ARBA00022989"/>
    </source>
</evidence>
<dbReference type="InterPro" id="IPR000109">
    <property type="entry name" value="POT_fam"/>
</dbReference>
<keyword evidence="9" id="KW-1185">Reference proteome</keyword>
<dbReference type="SUPFAM" id="SSF103473">
    <property type="entry name" value="MFS general substrate transporter"/>
    <property type="match status" value="1"/>
</dbReference>
<evidence type="ECO:0008006" key="10">
    <source>
        <dbReference type="Google" id="ProtNLM"/>
    </source>
</evidence>
<dbReference type="Proteomes" id="UP001054252">
    <property type="component" value="Unassembled WGS sequence"/>
</dbReference>